<feature type="transmembrane region" description="Helical" evidence="7">
    <location>
        <begin position="304"/>
        <end position="325"/>
    </location>
</feature>
<feature type="domain" description="Major facilitator superfamily (MFS) profile" evidence="8">
    <location>
        <begin position="15"/>
        <end position="391"/>
    </location>
</feature>
<sequence length="406" mass="44095">MSQQVGMKTIFTRSKLTALLTLGLTEFVRGSLLFFILPIYIRGVLQFSPSVVGYAMAAHYALDTSLRGPSGWLTDRFGQRKVAVSALCIGWIGLVLIAKFRFDWSIIVGSALLGIGMAAIWPAVVSRVTGDLPAEANATAMSGVMMSWLLGVGTGTVAMSFTLGRDVQSGFITLLVIWLGAIFLGSLSLQPYRPEDHHKKRLGFRNIVSQVYSVRLLLPGIFVQTFIMGIIMPVFVLYTQYVLNVSGQTYSTLLVSGGATTVLLQLPIGRLVDRFGFKPFLMTGFGACAVLLVFLVRAHSLPLLFLGIIGVGASYAFILPSWSSVLAKSINARQRAVMWGVFMTFEGLGMAIGPLVGSWLWEQFRPSTPFFFAGLVLVVMMTFYGLVPIERGFASTSQHTSADGQG</sequence>
<feature type="transmembrane region" description="Helical" evidence="7">
    <location>
        <begin position="145"/>
        <end position="164"/>
    </location>
</feature>
<dbReference type="InterPro" id="IPR050171">
    <property type="entry name" value="MFS_Transporters"/>
</dbReference>
<dbReference type="CDD" id="cd17325">
    <property type="entry name" value="MFS_MdtG_SLC18_like"/>
    <property type="match status" value="1"/>
</dbReference>
<feature type="transmembrane region" description="Helical" evidence="7">
    <location>
        <begin position="367"/>
        <end position="387"/>
    </location>
</feature>
<dbReference type="AlphaFoldDB" id="A0A9X7Z6J3"/>
<evidence type="ECO:0000256" key="3">
    <source>
        <dbReference type="ARBA" id="ARBA00022475"/>
    </source>
</evidence>
<comment type="subcellular location">
    <subcellularLocation>
        <location evidence="1">Cell membrane</location>
        <topology evidence="1">Multi-pass membrane protein</topology>
    </subcellularLocation>
</comment>
<feature type="transmembrane region" description="Helical" evidence="7">
    <location>
        <begin position="280"/>
        <end position="298"/>
    </location>
</feature>
<keyword evidence="2" id="KW-0813">Transport</keyword>
<protein>
    <submittedName>
        <fullName evidence="9">MFS transporter</fullName>
    </submittedName>
</protein>
<feature type="transmembrane region" description="Helical" evidence="7">
    <location>
        <begin position="213"/>
        <end position="238"/>
    </location>
</feature>
<proteinExistence type="predicted"/>
<evidence type="ECO:0000313" key="9">
    <source>
        <dbReference type="EMBL" id="QSO46310.1"/>
    </source>
</evidence>
<evidence type="ECO:0000256" key="1">
    <source>
        <dbReference type="ARBA" id="ARBA00004651"/>
    </source>
</evidence>
<accession>A0A9X7Z6J3</accession>
<feature type="transmembrane region" description="Helical" evidence="7">
    <location>
        <begin position="170"/>
        <end position="192"/>
    </location>
</feature>
<feature type="transmembrane region" description="Helical" evidence="7">
    <location>
        <begin position="104"/>
        <end position="124"/>
    </location>
</feature>
<dbReference type="Proteomes" id="UP000663505">
    <property type="component" value="Chromosome"/>
</dbReference>
<evidence type="ECO:0000256" key="2">
    <source>
        <dbReference type="ARBA" id="ARBA00022448"/>
    </source>
</evidence>
<dbReference type="KEGG" id="afx:JZ786_17665"/>
<reference evidence="9 10" key="1">
    <citation type="submission" date="2021-02" db="EMBL/GenBank/DDBJ databases">
        <title>Alicyclobacillus curvatus sp. nov. and Alicyclobacillus mengziensis sp. nov., two acidophilic bacteria isolated from acid mine drainage.</title>
        <authorList>
            <person name="Huang Y."/>
        </authorList>
    </citation>
    <scope>NUCLEOTIDE SEQUENCE [LARGE SCALE GENOMIC DNA]</scope>
    <source>
        <strain evidence="9 10">S30H14</strain>
    </source>
</reference>
<evidence type="ECO:0000259" key="8">
    <source>
        <dbReference type="PROSITE" id="PS50850"/>
    </source>
</evidence>
<dbReference type="GO" id="GO:0022857">
    <property type="term" value="F:transmembrane transporter activity"/>
    <property type="evidence" value="ECO:0007669"/>
    <property type="project" value="InterPro"/>
</dbReference>
<dbReference type="EMBL" id="CP071182">
    <property type="protein sequence ID" value="QSO46310.1"/>
    <property type="molecule type" value="Genomic_DNA"/>
</dbReference>
<feature type="transmembrane region" description="Helical" evidence="7">
    <location>
        <begin position="250"/>
        <end position="268"/>
    </location>
</feature>
<evidence type="ECO:0000256" key="4">
    <source>
        <dbReference type="ARBA" id="ARBA00022692"/>
    </source>
</evidence>
<evidence type="ECO:0000313" key="10">
    <source>
        <dbReference type="Proteomes" id="UP000663505"/>
    </source>
</evidence>
<dbReference type="InterPro" id="IPR036259">
    <property type="entry name" value="MFS_trans_sf"/>
</dbReference>
<dbReference type="InterPro" id="IPR020846">
    <property type="entry name" value="MFS_dom"/>
</dbReference>
<feature type="transmembrane region" description="Helical" evidence="7">
    <location>
        <begin position="16"/>
        <end position="37"/>
    </location>
</feature>
<feature type="transmembrane region" description="Helical" evidence="7">
    <location>
        <begin position="337"/>
        <end position="361"/>
    </location>
</feature>
<keyword evidence="3" id="KW-1003">Cell membrane</keyword>
<evidence type="ECO:0000256" key="7">
    <source>
        <dbReference type="SAM" id="Phobius"/>
    </source>
</evidence>
<keyword evidence="10" id="KW-1185">Reference proteome</keyword>
<evidence type="ECO:0000256" key="5">
    <source>
        <dbReference type="ARBA" id="ARBA00022989"/>
    </source>
</evidence>
<keyword evidence="5 7" id="KW-1133">Transmembrane helix</keyword>
<gene>
    <name evidence="9" type="ORF">JZ786_17665</name>
</gene>
<dbReference type="PROSITE" id="PS50850">
    <property type="entry name" value="MFS"/>
    <property type="match status" value="1"/>
</dbReference>
<dbReference type="InterPro" id="IPR011701">
    <property type="entry name" value="MFS"/>
</dbReference>
<keyword evidence="6 7" id="KW-0472">Membrane</keyword>
<dbReference type="Gene3D" id="1.20.1250.20">
    <property type="entry name" value="MFS general substrate transporter like domains"/>
    <property type="match status" value="2"/>
</dbReference>
<evidence type="ECO:0000256" key="6">
    <source>
        <dbReference type="ARBA" id="ARBA00023136"/>
    </source>
</evidence>
<dbReference type="PANTHER" id="PTHR23517">
    <property type="entry name" value="RESISTANCE PROTEIN MDTM, PUTATIVE-RELATED-RELATED"/>
    <property type="match status" value="1"/>
</dbReference>
<feature type="transmembrane region" description="Helical" evidence="7">
    <location>
        <begin position="82"/>
        <end position="98"/>
    </location>
</feature>
<dbReference type="SUPFAM" id="SSF103473">
    <property type="entry name" value="MFS general substrate transporter"/>
    <property type="match status" value="1"/>
</dbReference>
<dbReference type="Pfam" id="PF07690">
    <property type="entry name" value="MFS_1"/>
    <property type="match status" value="2"/>
</dbReference>
<name>A0A9X7Z6J3_9BACL</name>
<organism evidence="9 10">
    <name type="scientific">Alicyclobacillus mengziensis</name>
    <dbReference type="NCBI Taxonomy" id="2931921"/>
    <lineage>
        <taxon>Bacteria</taxon>
        <taxon>Bacillati</taxon>
        <taxon>Bacillota</taxon>
        <taxon>Bacilli</taxon>
        <taxon>Bacillales</taxon>
        <taxon>Alicyclobacillaceae</taxon>
        <taxon>Alicyclobacillus</taxon>
    </lineage>
</organism>
<keyword evidence="4 7" id="KW-0812">Transmembrane</keyword>
<dbReference type="GO" id="GO:0005886">
    <property type="term" value="C:plasma membrane"/>
    <property type="evidence" value="ECO:0007669"/>
    <property type="project" value="UniProtKB-SubCell"/>
</dbReference>
<dbReference type="RefSeq" id="WP_206655680.1">
    <property type="nucleotide sequence ID" value="NZ_CP071182.1"/>
</dbReference>